<evidence type="ECO:0000313" key="16">
    <source>
        <dbReference type="EMBL" id="BCA96588.1"/>
    </source>
</evidence>
<evidence type="ECO:0000256" key="1">
    <source>
        <dbReference type="ARBA" id="ARBA00001585"/>
    </source>
</evidence>
<accession>A0A6F8T847</accession>
<evidence type="ECO:0000256" key="6">
    <source>
        <dbReference type="ARBA" id="ARBA00022438"/>
    </source>
</evidence>
<evidence type="ECO:0000256" key="7">
    <source>
        <dbReference type="ARBA" id="ARBA00022490"/>
    </source>
</evidence>
<gene>
    <name evidence="16" type="ORF">TUM19329_29490</name>
</gene>
<protein>
    <recommendedName>
        <fullName evidence="5 11">Proline iminopeptidase</fullName>
        <shortName evidence="11">PIP</shortName>
        <ecNumber evidence="4 11">3.4.11.5</ecNumber>
    </recommendedName>
    <alternativeName>
        <fullName evidence="10 11">Prolyl aminopeptidase</fullName>
    </alternativeName>
</protein>
<evidence type="ECO:0000259" key="15">
    <source>
        <dbReference type="Pfam" id="PF00561"/>
    </source>
</evidence>
<keyword evidence="7 11" id="KW-0963">Cytoplasm</keyword>
<comment type="catalytic activity">
    <reaction evidence="1 11 13">
        <text>Release of N-terminal proline from a peptide.</text>
        <dbReference type="EC" id="3.4.11.5"/>
    </reaction>
</comment>
<dbReference type="EMBL" id="AP022839">
    <property type="protein sequence ID" value="BCA96588.1"/>
    <property type="molecule type" value="Genomic_DNA"/>
</dbReference>
<dbReference type="GO" id="GO:0005737">
    <property type="term" value="C:cytoplasm"/>
    <property type="evidence" value="ECO:0007669"/>
    <property type="project" value="UniProtKB-SubCell"/>
</dbReference>
<evidence type="ECO:0000313" key="17">
    <source>
        <dbReference type="Proteomes" id="UP000502894"/>
    </source>
</evidence>
<organism evidence="16 17">
    <name type="scientific">Legionella antarctica</name>
    <dbReference type="NCBI Taxonomy" id="2708020"/>
    <lineage>
        <taxon>Bacteria</taxon>
        <taxon>Pseudomonadati</taxon>
        <taxon>Pseudomonadota</taxon>
        <taxon>Gammaproteobacteria</taxon>
        <taxon>Legionellales</taxon>
        <taxon>Legionellaceae</taxon>
        <taxon>Legionella</taxon>
    </lineage>
</organism>
<dbReference type="KEGG" id="lant:TUM19329_29490"/>
<dbReference type="NCBIfam" id="TIGR01249">
    <property type="entry name" value="pro_imino_pep_1"/>
    <property type="match status" value="1"/>
</dbReference>
<dbReference type="PANTHER" id="PTHR43722">
    <property type="entry name" value="PROLINE IMINOPEPTIDASE"/>
    <property type="match status" value="1"/>
</dbReference>
<evidence type="ECO:0000256" key="5">
    <source>
        <dbReference type="ARBA" id="ARBA00021843"/>
    </source>
</evidence>
<dbReference type="AlphaFoldDB" id="A0A6F8T847"/>
<keyword evidence="8 11" id="KW-0645">Protease</keyword>
<feature type="region of interest" description="Disordered" evidence="14">
    <location>
        <begin position="1"/>
        <end position="21"/>
    </location>
</feature>
<evidence type="ECO:0000256" key="9">
    <source>
        <dbReference type="ARBA" id="ARBA00022801"/>
    </source>
</evidence>
<evidence type="ECO:0000256" key="4">
    <source>
        <dbReference type="ARBA" id="ARBA00012568"/>
    </source>
</evidence>
<dbReference type="SUPFAM" id="SSF53474">
    <property type="entry name" value="alpha/beta-Hydrolases"/>
    <property type="match status" value="1"/>
</dbReference>
<evidence type="ECO:0000256" key="2">
    <source>
        <dbReference type="ARBA" id="ARBA00004496"/>
    </source>
</evidence>
<evidence type="ECO:0000256" key="12">
    <source>
        <dbReference type="PIRSR" id="PIRSR006431-1"/>
    </source>
</evidence>
<feature type="domain" description="AB hydrolase-1" evidence="15">
    <location>
        <begin position="51"/>
        <end position="312"/>
    </location>
</feature>
<evidence type="ECO:0000256" key="14">
    <source>
        <dbReference type="SAM" id="MobiDB-lite"/>
    </source>
</evidence>
<dbReference type="EC" id="3.4.11.5" evidence="4 11"/>
<feature type="active site" description="Nucleophile" evidence="12">
    <location>
        <position position="125"/>
    </location>
</feature>
<evidence type="ECO:0000256" key="10">
    <source>
        <dbReference type="ARBA" id="ARBA00029605"/>
    </source>
</evidence>
<dbReference type="InterPro" id="IPR005944">
    <property type="entry name" value="Pro_iminopeptidase"/>
</dbReference>
<comment type="similarity">
    <text evidence="3 11 13">Belongs to the peptidase S33 family.</text>
</comment>
<comment type="subcellular location">
    <subcellularLocation>
        <location evidence="2 11">Cytoplasm</location>
    </subcellularLocation>
</comment>
<feature type="active site" description="Proton donor" evidence="12">
    <location>
        <position position="308"/>
    </location>
</feature>
<dbReference type="InterPro" id="IPR002410">
    <property type="entry name" value="Peptidase_S33"/>
</dbReference>
<dbReference type="PANTHER" id="PTHR43722:SF1">
    <property type="entry name" value="PROLINE IMINOPEPTIDASE"/>
    <property type="match status" value="1"/>
</dbReference>
<dbReference type="Pfam" id="PF00561">
    <property type="entry name" value="Abhydrolase_1"/>
    <property type="match status" value="1"/>
</dbReference>
<dbReference type="GO" id="GO:0004177">
    <property type="term" value="F:aminopeptidase activity"/>
    <property type="evidence" value="ECO:0007669"/>
    <property type="project" value="UniProtKB-UniRule"/>
</dbReference>
<dbReference type="GO" id="GO:0006508">
    <property type="term" value="P:proteolysis"/>
    <property type="evidence" value="ECO:0007669"/>
    <property type="project" value="UniProtKB-KW"/>
</dbReference>
<dbReference type="Gene3D" id="3.40.50.1820">
    <property type="entry name" value="alpha/beta hydrolase"/>
    <property type="match status" value="1"/>
</dbReference>
<evidence type="ECO:0000256" key="8">
    <source>
        <dbReference type="ARBA" id="ARBA00022670"/>
    </source>
</evidence>
<dbReference type="Proteomes" id="UP000502894">
    <property type="component" value="Chromosome"/>
</dbReference>
<keyword evidence="9 11" id="KW-0378">Hydrolase</keyword>
<keyword evidence="17" id="KW-1185">Reference proteome</keyword>
<dbReference type="PRINTS" id="PR00793">
    <property type="entry name" value="PROAMNOPTASE"/>
</dbReference>
<dbReference type="InterPro" id="IPR029058">
    <property type="entry name" value="AB_hydrolase_fold"/>
</dbReference>
<evidence type="ECO:0000256" key="3">
    <source>
        <dbReference type="ARBA" id="ARBA00010088"/>
    </source>
</evidence>
<proteinExistence type="inferred from homology"/>
<evidence type="ECO:0000256" key="11">
    <source>
        <dbReference type="PIRNR" id="PIRNR006431"/>
    </source>
</evidence>
<dbReference type="InterPro" id="IPR000073">
    <property type="entry name" value="AB_hydrolase_1"/>
</dbReference>
<reference evidence="16" key="1">
    <citation type="journal article" date="2020" name="Microbiol. Resour. Announc.">
        <title>Complete Genome Sequence of Novel Psychrotolerant Legionella Strain TUM19329, Isolated from Antarctic Lake Sediment.</title>
        <authorList>
            <person name="Shimada S."/>
            <person name="Nakai R."/>
            <person name="Aoki K."/>
            <person name="Shimoeda N."/>
            <person name="Ohno G."/>
            <person name="Miyazaki Y."/>
            <person name="Kudoh S."/>
            <person name="Imura S."/>
            <person name="Watanabe K."/>
            <person name="Ishii Y."/>
            <person name="Tateda K."/>
        </authorList>
    </citation>
    <scope>NUCLEOTIDE SEQUENCE [LARGE SCALE GENOMIC DNA]</scope>
    <source>
        <strain evidence="16">TUM19329</strain>
    </source>
</reference>
<feature type="active site" evidence="12">
    <location>
        <position position="280"/>
    </location>
</feature>
<keyword evidence="6 11" id="KW-0031">Aminopeptidase</keyword>
<evidence type="ECO:0000256" key="13">
    <source>
        <dbReference type="RuleBase" id="RU003421"/>
    </source>
</evidence>
<dbReference type="PIRSF" id="PIRSF006431">
    <property type="entry name" value="Pept_S33"/>
    <property type="match status" value="1"/>
</dbReference>
<sequence>MQMKNSKTSQSFVDSASKSPPSISLVHEGYLQVSELHEIWYGEFGNPQGFPVIVLHGGPGAGCSDNDLQLFDLTFWRVILLDQRGAKRSKPFGEMKENTTPDLISDLEFLRRKLNIDKWLVFGGSWGSTLALSYGETYSDHILGFILRGVFLARASDNLHFWYGMRHTFPEAWQEFNDFLPADQQHDLIHSYHRLIMDSNPGVCMPAARAFLKYDLVCAFLNISAEQLSMLLSDDQLVLGISRTFIHYSINNFFLTENQLINNINRMNHLPLIIVHGRYDTITCAKSAYEVHKLWPGSELRIVACSGHSAMEPGIALSLIQATEKMKERISATNGFNCT</sequence>
<name>A0A6F8T847_9GAMM</name>